<proteinExistence type="predicted"/>
<dbReference type="RefSeq" id="WP_218589990.1">
    <property type="nucleotide sequence ID" value="NZ_JADQDE010000016.1"/>
</dbReference>
<reference evidence="2 3" key="1">
    <citation type="submission" date="2020-11" db="EMBL/GenBank/DDBJ databases">
        <title>Pseudonocardia abyssalis sp. nov. and Pseudonocardia oceani sp. nov., description and phylogenomic analysis of two novel actinomycetes isolated from the deep Southern Ocean.</title>
        <authorList>
            <person name="Parra J."/>
        </authorList>
    </citation>
    <scope>NUCLEOTIDE SEQUENCE [LARGE SCALE GENOMIC DNA]</scope>
    <source>
        <strain evidence="3">KRD185</strain>
    </source>
</reference>
<feature type="domain" description="SnoaL-like" evidence="1">
    <location>
        <begin position="13"/>
        <end position="102"/>
    </location>
</feature>
<name>A0ABS6U9R3_9PSEU</name>
<evidence type="ECO:0000313" key="3">
    <source>
        <dbReference type="Proteomes" id="UP000694300"/>
    </source>
</evidence>
<accession>A0ABS6U9R3</accession>
<gene>
    <name evidence="2" type="ORF">I4I82_13605</name>
</gene>
<dbReference type="EMBL" id="JADQDF010000001">
    <property type="protein sequence ID" value="MBW0128713.1"/>
    <property type="molecule type" value="Genomic_DNA"/>
</dbReference>
<dbReference type="InterPro" id="IPR037401">
    <property type="entry name" value="SnoaL-like"/>
</dbReference>
<evidence type="ECO:0000313" key="2">
    <source>
        <dbReference type="EMBL" id="MBW0128713.1"/>
    </source>
</evidence>
<evidence type="ECO:0000259" key="1">
    <source>
        <dbReference type="Pfam" id="PF12680"/>
    </source>
</evidence>
<protein>
    <submittedName>
        <fullName evidence="2">Nuclear transport factor 2 family protein</fullName>
    </submittedName>
</protein>
<organism evidence="2 3">
    <name type="scientific">Pseudonocardia oceani</name>
    <dbReference type="NCBI Taxonomy" id="2792013"/>
    <lineage>
        <taxon>Bacteria</taxon>
        <taxon>Bacillati</taxon>
        <taxon>Actinomycetota</taxon>
        <taxon>Actinomycetes</taxon>
        <taxon>Pseudonocardiales</taxon>
        <taxon>Pseudonocardiaceae</taxon>
        <taxon>Pseudonocardia</taxon>
    </lineage>
</organism>
<comment type="caution">
    <text evidence="2">The sequence shown here is derived from an EMBL/GenBank/DDBJ whole genome shotgun (WGS) entry which is preliminary data.</text>
</comment>
<dbReference type="Pfam" id="PF12680">
    <property type="entry name" value="SnoaL_2"/>
    <property type="match status" value="1"/>
</dbReference>
<dbReference type="Proteomes" id="UP000694300">
    <property type="component" value="Unassembled WGS sequence"/>
</dbReference>
<sequence length="111" mass="11651">MTTAAHPDTLVDRYFALATGGRDAYLAQFADDAVVEDEGATHHGAAAISAWRGAVPAVEYRVLDVVPDGPGHRAVAEISGDFPGSPVELAFAFRFAGDEITHLTIRPTTGS</sequence>
<keyword evidence="3" id="KW-1185">Reference proteome</keyword>